<dbReference type="EMBL" id="RAQO01000008">
    <property type="protein sequence ID" value="RKF15709.1"/>
    <property type="molecule type" value="Genomic_DNA"/>
</dbReference>
<dbReference type="SUPFAM" id="SSF51735">
    <property type="entry name" value="NAD(P)-binding Rossmann-fold domains"/>
    <property type="match status" value="1"/>
</dbReference>
<dbReference type="GO" id="GO:0016491">
    <property type="term" value="F:oxidoreductase activity"/>
    <property type="evidence" value="ECO:0007669"/>
    <property type="project" value="UniProtKB-KW"/>
</dbReference>
<dbReference type="InterPro" id="IPR002347">
    <property type="entry name" value="SDR_fam"/>
</dbReference>
<dbReference type="AlphaFoldDB" id="A0A420E858"/>
<protein>
    <submittedName>
        <fullName evidence="3">SDR family NAD(P)-dependent oxidoreductase</fullName>
    </submittedName>
</protein>
<dbReference type="GO" id="GO:0016020">
    <property type="term" value="C:membrane"/>
    <property type="evidence" value="ECO:0007669"/>
    <property type="project" value="TreeGrafter"/>
</dbReference>
<name>A0A420E858_9ALTE</name>
<dbReference type="InterPro" id="IPR020904">
    <property type="entry name" value="Sc_DH/Rdtase_CS"/>
</dbReference>
<evidence type="ECO:0000256" key="2">
    <source>
        <dbReference type="ARBA" id="ARBA00023002"/>
    </source>
</evidence>
<reference evidence="3 4" key="1">
    <citation type="submission" date="2018-09" db="EMBL/GenBank/DDBJ databases">
        <authorList>
            <person name="Wang Z."/>
        </authorList>
    </citation>
    <scope>NUCLEOTIDE SEQUENCE [LARGE SCALE GENOMIC DNA]</scope>
    <source>
        <strain evidence="3 4">ALS 81</strain>
    </source>
</reference>
<dbReference type="PROSITE" id="PS00061">
    <property type="entry name" value="ADH_SHORT"/>
    <property type="match status" value="1"/>
</dbReference>
<dbReference type="InterPro" id="IPR036291">
    <property type="entry name" value="NAD(P)-bd_dom_sf"/>
</dbReference>
<accession>A0A420E858</accession>
<dbReference type="Pfam" id="PF00106">
    <property type="entry name" value="adh_short"/>
    <property type="match status" value="1"/>
</dbReference>
<comment type="caution">
    <text evidence="3">The sequence shown here is derived from an EMBL/GenBank/DDBJ whole genome shotgun (WGS) entry which is preliminary data.</text>
</comment>
<dbReference type="PANTHER" id="PTHR44196">
    <property type="entry name" value="DEHYDROGENASE/REDUCTASE SDR FAMILY MEMBER 7B"/>
    <property type="match status" value="1"/>
</dbReference>
<sequence>MSHWVLITGASSGIGHALVCEYINAGWNVIACGRRQQALDDLHSSLRDSSRLHTLVFDMNQRDAVMQASLSLDATLDLVILNAGTCEYIDNPHQHFDSSLFERVIQTNLIGMANCIEYFMPKLKRPGRIALMGSSSSYLPLTRAQAYGASKAATSYLAQSLAIDLYAHQISVSLINPGFVETPLTQANDFPMPAIVSSTKAASIIRQQLDKGKAEIHFPKRFTLLLKFIGLLPQSWWLRLSQAMLNKQSSAEPPTSHKEQS</sequence>
<dbReference type="Gene3D" id="3.40.50.720">
    <property type="entry name" value="NAD(P)-binding Rossmann-like Domain"/>
    <property type="match status" value="1"/>
</dbReference>
<dbReference type="PRINTS" id="PR00081">
    <property type="entry name" value="GDHRDH"/>
</dbReference>
<evidence type="ECO:0000256" key="1">
    <source>
        <dbReference type="ARBA" id="ARBA00006484"/>
    </source>
</evidence>
<proteinExistence type="inferred from homology"/>
<organism evidence="3 4">
    <name type="scientific">Alginatibacterium sediminis</name>
    <dbReference type="NCBI Taxonomy" id="2164068"/>
    <lineage>
        <taxon>Bacteria</taxon>
        <taxon>Pseudomonadati</taxon>
        <taxon>Pseudomonadota</taxon>
        <taxon>Gammaproteobacteria</taxon>
        <taxon>Alteromonadales</taxon>
        <taxon>Alteromonadaceae</taxon>
        <taxon>Alginatibacterium</taxon>
    </lineage>
</organism>
<evidence type="ECO:0000313" key="3">
    <source>
        <dbReference type="EMBL" id="RKF15709.1"/>
    </source>
</evidence>
<dbReference type="Proteomes" id="UP000286482">
    <property type="component" value="Unassembled WGS sequence"/>
</dbReference>
<gene>
    <name evidence="3" type="ORF">DBZ36_15115</name>
</gene>
<dbReference type="OrthoDB" id="335726at2"/>
<keyword evidence="4" id="KW-1185">Reference proteome</keyword>
<dbReference type="PANTHER" id="PTHR44196:SF1">
    <property type="entry name" value="DEHYDROGENASE_REDUCTASE SDR FAMILY MEMBER 7B"/>
    <property type="match status" value="1"/>
</dbReference>
<comment type="similarity">
    <text evidence="1">Belongs to the short-chain dehydrogenases/reductases (SDR) family.</text>
</comment>
<keyword evidence="2" id="KW-0560">Oxidoreductase</keyword>
<evidence type="ECO:0000313" key="4">
    <source>
        <dbReference type="Proteomes" id="UP000286482"/>
    </source>
</evidence>
<dbReference type="RefSeq" id="WP_120355795.1">
    <property type="nucleotide sequence ID" value="NZ_RAQO01000008.1"/>
</dbReference>